<gene>
    <name evidence="2" type="ORF">BDN70DRAFT_514760</name>
</gene>
<dbReference type="OrthoDB" id="3261131at2759"/>
<name>A0A9P5YMR2_9AGAR</name>
<keyword evidence="3" id="KW-1185">Reference proteome</keyword>
<feature type="transmembrane region" description="Helical" evidence="1">
    <location>
        <begin position="76"/>
        <end position="95"/>
    </location>
</feature>
<dbReference type="Proteomes" id="UP000807469">
    <property type="component" value="Unassembled WGS sequence"/>
</dbReference>
<keyword evidence="1" id="KW-1133">Transmembrane helix</keyword>
<reference evidence="2" key="1">
    <citation type="submission" date="2020-11" db="EMBL/GenBank/DDBJ databases">
        <authorList>
            <consortium name="DOE Joint Genome Institute"/>
            <person name="Ahrendt S."/>
            <person name="Riley R."/>
            <person name="Andreopoulos W."/>
            <person name="Labutti K."/>
            <person name="Pangilinan J."/>
            <person name="Ruiz-Duenas F.J."/>
            <person name="Barrasa J.M."/>
            <person name="Sanchez-Garcia M."/>
            <person name="Camarero S."/>
            <person name="Miyauchi S."/>
            <person name="Serrano A."/>
            <person name="Linde D."/>
            <person name="Babiker R."/>
            <person name="Drula E."/>
            <person name="Ayuso-Fernandez I."/>
            <person name="Pacheco R."/>
            <person name="Padilla G."/>
            <person name="Ferreira P."/>
            <person name="Barriuso J."/>
            <person name="Kellner H."/>
            <person name="Castanera R."/>
            <person name="Alfaro M."/>
            <person name="Ramirez L."/>
            <person name="Pisabarro A.G."/>
            <person name="Kuo A."/>
            <person name="Tritt A."/>
            <person name="Lipzen A."/>
            <person name="He G."/>
            <person name="Yan M."/>
            <person name="Ng V."/>
            <person name="Cullen D."/>
            <person name="Martin F."/>
            <person name="Rosso M.-N."/>
            <person name="Henrissat B."/>
            <person name="Hibbett D."/>
            <person name="Martinez A.T."/>
            <person name="Grigoriev I.V."/>
        </authorList>
    </citation>
    <scope>NUCLEOTIDE SEQUENCE</scope>
    <source>
        <strain evidence="2">CIRM-BRFM 674</strain>
    </source>
</reference>
<protein>
    <submittedName>
        <fullName evidence="2">Uncharacterized protein</fullName>
    </submittedName>
</protein>
<evidence type="ECO:0000313" key="3">
    <source>
        <dbReference type="Proteomes" id="UP000807469"/>
    </source>
</evidence>
<dbReference type="AlphaFoldDB" id="A0A9P5YMR2"/>
<comment type="caution">
    <text evidence="2">The sequence shown here is derived from an EMBL/GenBank/DDBJ whole genome shotgun (WGS) entry which is preliminary data.</text>
</comment>
<keyword evidence="1" id="KW-0812">Transmembrane</keyword>
<evidence type="ECO:0000313" key="2">
    <source>
        <dbReference type="EMBL" id="KAF9472017.1"/>
    </source>
</evidence>
<keyword evidence="1" id="KW-0472">Membrane</keyword>
<sequence>MSLCRSFQSYSDSATERKRQSGLNWPMNMSDLSNITYTFRPSSGMRIRTLSLPFWYATPHQERKPKKSWQARNWNFVYIRTIMKFIIILLIYFLGCKNLLSIMDLRREPGNVDIYSCALMERRSNRYTFPVAFFDKSLALFQYRLENLDAAFVSEKAGRLFPNELDFYRKADKFISAASTGYSSVKNRFIYSSFFFEEIVGYDPDSEYKDPSDDAESGSVNGSASTFYGGAYTTTIKNDRDHPKITRIVFGVNNQEDILPQMTKMFAEEVYGLKDKEYFESTLFPRVFIILNENRLQISVAICLETIVVNEILNLAIWDNFFRPELKQKLARVAMALRECAAQLDKYYSELKESEMHAPYFPSP</sequence>
<dbReference type="EMBL" id="MU155590">
    <property type="protein sequence ID" value="KAF9472017.1"/>
    <property type="molecule type" value="Genomic_DNA"/>
</dbReference>
<evidence type="ECO:0000256" key="1">
    <source>
        <dbReference type="SAM" id="Phobius"/>
    </source>
</evidence>
<proteinExistence type="predicted"/>
<organism evidence="2 3">
    <name type="scientific">Pholiota conissans</name>
    <dbReference type="NCBI Taxonomy" id="109636"/>
    <lineage>
        <taxon>Eukaryota</taxon>
        <taxon>Fungi</taxon>
        <taxon>Dikarya</taxon>
        <taxon>Basidiomycota</taxon>
        <taxon>Agaricomycotina</taxon>
        <taxon>Agaricomycetes</taxon>
        <taxon>Agaricomycetidae</taxon>
        <taxon>Agaricales</taxon>
        <taxon>Agaricineae</taxon>
        <taxon>Strophariaceae</taxon>
        <taxon>Pholiota</taxon>
    </lineage>
</organism>
<accession>A0A9P5YMR2</accession>